<proteinExistence type="predicted"/>
<gene>
    <name evidence="4" type="ORF">SAMN02745118_02138</name>
</gene>
<name>A0A1T4PE92_9FIRM</name>
<feature type="active site" description="Nucleophile" evidence="1">
    <location>
        <position position="10"/>
    </location>
</feature>
<sequence>MDIKVYGPGCKKCVKLKKNVMDALAELDVAANVEKVEDMAEIAKAGILSTPGLEINGDVKVKGRLVKVGEIKDLIEAEL</sequence>
<evidence type="ECO:0000256" key="2">
    <source>
        <dbReference type="PIRSR" id="PIRSR037031-51"/>
    </source>
</evidence>
<keyword evidence="5" id="KW-1185">Reference proteome</keyword>
<dbReference type="STRING" id="142842.SAMN02745118_02138"/>
<evidence type="ECO:0000259" key="3">
    <source>
        <dbReference type="Pfam" id="PF13192"/>
    </source>
</evidence>
<dbReference type="AlphaFoldDB" id="A0A1T4PE92"/>
<dbReference type="PIRSF" id="PIRSF037031">
    <property type="entry name" value="Redox_disulphide_2"/>
    <property type="match status" value="1"/>
</dbReference>
<dbReference type="OrthoDB" id="9800630at2"/>
<dbReference type="InterPro" id="IPR012336">
    <property type="entry name" value="Thioredoxin-like_fold"/>
</dbReference>
<dbReference type="InterPro" id="IPR036249">
    <property type="entry name" value="Thioredoxin-like_sf"/>
</dbReference>
<protein>
    <submittedName>
        <fullName evidence="4">Small redox-active disulfide protein 2</fullName>
    </submittedName>
</protein>
<keyword evidence="2" id="KW-0676">Redox-active center</keyword>
<dbReference type="Pfam" id="PF13192">
    <property type="entry name" value="Thioredoxin_3"/>
    <property type="match status" value="1"/>
</dbReference>
<evidence type="ECO:0000313" key="4">
    <source>
        <dbReference type="EMBL" id="SJZ89657.1"/>
    </source>
</evidence>
<reference evidence="5" key="1">
    <citation type="submission" date="2017-02" db="EMBL/GenBank/DDBJ databases">
        <authorList>
            <person name="Varghese N."/>
            <person name="Submissions S."/>
        </authorList>
    </citation>
    <scope>NUCLEOTIDE SEQUENCE [LARGE SCALE GENOMIC DNA]</scope>
    <source>
        <strain evidence="5">ATCC BAA-73</strain>
    </source>
</reference>
<feature type="domain" description="Thioredoxin-like fold" evidence="3">
    <location>
        <begin position="1"/>
        <end position="76"/>
    </location>
</feature>
<dbReference type="EMBL" id="FUWM01000018">
    <property type="protein sequence ID" value="SJZ89657.1"/>
    <property type="molecule type" value="Genomic_DNA"/>
</dbReference>
<keyword evidence="2" id="KW-1015">Disulfide bond</keyword>
<dbReference type="Gene3D" id="3.40.30.10">
    <property type="entry name" value="Glutaredoxin"/>
    <property type="match status" value="1"/>
</dbReference>
<dbReference type="RefSeq" id="WP_078810588.1">
    <property type="nucleotide sequence ID" value="NZ_FUWM01000018.1"/>
</dbReference>
<evidence type="ECO:0000256" key="1">
    <source>
        <dbReference type="PIRSR" id="PIRSR037031-50"/>
    </source>
</evidence>
<organism evidence="4 5">
    <name type="scientific">Selenihalanaerobacter shriftii</name>
    <dbReference type="NCBI Taxonomy" id="142842"/>
    <lineage>
        <taxon>Bacteria</taxon>
        <taxon>Bacillati</taxon>
        <taxon>Bacillota</taxon>
        <taxon>Clostridia</taxon>
        <taxon>Halanaerobiales</taxon>
        <taxon>Halobacteroidaceae</taxon>
        <taxon>Selenihalanaerobacter</taxon>
    </lineage>
</organism>
<dbReference type="SUPFAM" id="SSF52833">
    <property type="entry name" value="Thioredoxin-like"/>
    <property type="match status" value="1"/>
</dbReference>
<dbReference type="NCBIfam" id="TIGR00412">
    <property type="entry name" value="redox_disulf_2"/>
    <property type="match status" value="1"/>
</dbReference>
<dbReference type="PANTHER" id="PTHR36450:SF1">
    <property type="entry name" value="THIOREDOXIN"/>
    <property type="match status" value="1"/>
</dbReference>
<feature type="disulfide bond" description="Redox-active" evidence="2">
    <location>
        <begin position="10"/>
        <end position="13"/>
    </location>
</feature>
<dbReference type="PANTHER" id="PTHR36450">
    <property type="entry name" value="THIOREDOXIN"/>
    <property type="match status" value="1"/>
</dbReference>
<dbReference type="InterPro" id="IPR005243">
    <property type="entry name" value="THIRX-like_proc"/>
</dbReference>
<feature type="active site" description="Nucleophile" evidence="1">
    <location>
        <position position="13"/>
    </location>
</feature>
<dbReference type="Proteomes" id="UP000190625">
    <property type="component" value="Unassembled WGS sequence"/>
</dbReference>
<evidence type="ECO:0000313" key="5">
    <source>
        <dbReference type="Proteomes" id="UP000190625"/>
    </source>
</evidence>
<accession>A0A1T4PE92</accession>